<feature type="transmembrane region" description="Helical" evidence="6">
    <location>
        <begin position="72"/>
        <end position="90"/>
    </location>
</feature>
<keyword evidence="5 6" id="KW-0472">Membrane</keyword>
<feature type="transmembrane region" description="Helical" evidence="6">
    <location>
        <begin position="96"/>
        <end position="119"/>
    </location>
</feature>
<name>A0A1H3UK66_9BACI</name>
<protein>
    <submittedName>
        <fullName evidence="7">Ribose transport system permease protein</fullName>
    </submittedName>
</protein>
<evidence type="ECO:0000256" key="3">
    <source>
        <dbReference type="ARBA" id="ARBA00022692"/>
    </source>
</evidence>
<proteinExistence type="predicted"/>
<evidence type="ECO:0000256" key="1">
    <source>
        <dbReference type="ARBA" id="ARBA00004651"/>
    </source>
</evidence>
<dbReference type="PANTHER" id="PTHR32196">
    <property type="entry name" value="ABC TRANSPORTER PERMEASE PROTEIN YPHD-RELATED-RELATED"/>
    <property type="match status" value="1"/>
</dbReference>
<evidence type="ECO:0000313" key="8">
    <source>
        <dbReference type="Proteomes" id="UP000198935"/>
    </source>
</evidence>
<dbReference type="GO" id="GO:0022857">
    <property type="term" value="F:transmembrane transporter activity"/>
    <property type="evidence" value="ECO:0007669"/>
    <property type="project" value="InterPro"/>
</dbReference>
<feature type="transmembrane region" description="Helical" evidence="6">
    <location>
        <begin position="241"/>
        <end position="261"/>
    </location>
</feature>
<reference evidence="8" key="1">
    <citation type="submission" date="2016-10" db="EMBL/GenBank/DDBJ databases">
        <authorList>
            <person name="Varghese N."/>
            <person name="Submissions S."/>
        </authorList>
    </citation>
    <scope>NUCLEOTIDE SEQUENCE [LARGE SCALE GENOMIC DNA]</scope>
    <source>
        <strain evidence="8">SP</strain>
    </source>
</reference>
<keyword evidence="8" id="KW-1185">Reference proteome</keyword>
<feature type="transmembrane region" description="Helical" evidence="6">
    <location>
        <begin position="293"/>
        <end position="310"/>
    </location>
</feature>
<evidence type="ECO:0000256" key="6">
    <source>
        <dbReference type="SAM" id="Phobius"/>
    </source>
</evidence>
<evidence type="ECO:0000256" key="2">
    <source>
        <dbReference type="ARBA" id="ARBA00022475"/>
    </source>
</evidence>
<gene>
    <name evidence="7" type="ORF">SAMN05421736_12286</name>
</gene>
<accession>A0A1H3UK66</accession>
<keyword evidence="4 6" id="KW-1133">Transmembrane helix</keyword>
<feature type="transmembrane region" description="Helical" evidence="6">
    <location>
        <begin position="126"/>
        <end position="144"/>
    </location>
</feature>
<feature type="transmembrane region" description="Helical" evidence="6">
    <location>
        <begin position="12"/>
        <end position="34"/>
    </location>
</feature>
<evidence type="ECO:0000256" key="5">
    <source>
        <dbReference type="ARBA" id="ARBA00023136"/>
    </source>
</evidence>
<feature type="transmembrane region" description="Helical" evidence="6">
    <location>
        <begin position="46"/>
        <end position="65"/>
    </location>
</feature>
<dbReference type="OrthoDB" id="5145272at2"/>
<dbReference type="STRING" id="1503961.SAMN05421736_12286"/>
<comment type="subcellular location">
    <subcellularLocation>
        <location evidence="1">Cell membrane</location>
        <topology evidence="1">Multi-pass membrane protein</topology>
    </subcellularLocation>
</comment>
<evidence type="ECO:0000256" key="4">
    <source>
        <dbReference type="ARBA" id="ARBA00022989"/>
    </source>
</evidence>
<evidence type="ECO:0000313" key="7">
    <source>
        <dbReference type="EMBL" id="SDZ62840.1"/>
    </source>
</evidence>
<dbReference type="Pfam" id="PF02653">
    <property type="entry name" value="BPD_transp_2"/>
    <property type="match status" value="1"/>
</dbReference>
<dbReference type="EMBL" id="FNPI01000022">
    <property type="protein sequence ID" value="SDZ62840.1"/>
    <property type="molecule type" value="Genomic_DNA"/>
</dbReference>
<sequence length="321" mass="34377">MKQNIGDYVKNIVKTFIFPFMVYGIILAITLIAGESGYMSAGAFDRIIRSSVLTTIIAYAIALPLSGGRWDFAPGIIIILSGIIGSNLAIQNDLGPISLLMITIAVAVVLSLLEGLVYILVRVPTIIVSLGVVMVYEALSGIVFNGSGAQLFMYPNLSILAKSPYIYGILMVVMLFFYYILTYTKFGFDTKSLSVNPRLAVSMGVKENRNIMITYLVVGLLLGVAAVLNASTVLVTPANNLASTTLMFSSMAPVLVGLYLAKFSNMALGIFSGALAMNAFSYGMVVLGINGSLQTIVLGAFIVFFMAYTVRSERAAEQVAV</sequence>
<feature type="transmembrane region" description="Helical" evidence="6">
    <location>
        <begin position="164"/>
        <end position="181"/>
    </location>
</feature>
<dbReference type="GO" id="GO:0005886">
    <property type="term" value="C:plasma membrane"/>
    <property type="evidence" value="ECO:0007669"/>
    <property type="project" value="UniProtKB-SubCell"/>
</dbReference>
<keyword evidence="2" id="KW-1003">Cell membrane</keyword>
<feature type="transmembrane region" description="Helical" evidence="6">
    <location>
        <begin position="268"/>
        <end position="287"/>
    </location>
</feature>
<dbReference type="InterPro" id="IPR001851">
    <property type="entry name" value="ABC_transp_permease"/>
</dbReference>
<dbReference type="Proteomes" id="UP000198935">
    <property type="component" value="Unassembled WGS sequence"/>
</dbReference>
<organism evidence="7 8">
    <name type="scientific">Evansella caseinilytica</name>
    <dbReference type="NCBI Taxonomy" id="1503961"/>
    <lineage>
        <taxon>Bacteria</taxon>
        <taxon>Bacillati</taxon>
        <taxon>Bacillota</taxon>
        <taxon>Bacilli</taxon>
        <taxon>Bacillales</taxon>
        <taxon>Bacillaceae</taxon>
        <taxon>Evansella</taxon>
    </lineage>
</organism>
<dbReference type="AlphaFoldDB" id="A0A1H3UK66"/>
<feature type="transmembrane region" description="Helical" evidence="6">
    <location>
        <begin position="213"/>
        <end position="235"/>
    </location>
</feature>
<keyword evidence="3 6" id="KW-0812">Transmembrane</keyword>